<feature type="transmembrane region" description="Helical" evidence="9">
    <location>
        <begin position="60"/>
        <end position="79"/>
    </location>
</feature>
<dbReference type="InterPro" id="IPR011712">
    <property type="entry name" value="Sig_transdc_His_kin_sub3_dim/P"/>
</dbReference>
<dbReference type="PANTHER" id="PTHR24421">
    <property type="entry name" value="NITRATE/NITRITE SENSOR PROTEIN NARX-RELATED"/>
    <property type="match status" value="1"/>
</dbReference>
<evidence type="ECO:0000313" key="14">
    <source>
        <dbReference type="Proteomes" id="UP000215563"/>
    </source>
</evidence>
<evidence type="ECO:0000256" key="3">
    <source>
        <dbReference type="ARBA" id="ARBA00022553"/>
    </source>
</evidence>
<dbReference type="InterPro" id="IPR003594">
    <property type="entry name" value="HATPase_dom"/>
</dbReference>
<dbReference type="Pfam" id="PF07730">
    <property type="entry name" value="HisKA_3"/>
    <property type="match status" value="1"/>
</dbReference>
<evidence type="ECO:0000256" key="7">
    <source>
        <dbReference type="ARBA" id="ARBA00022840"/>
    </source>
</evidence>
<dbReference type="GO" id="GO:0005524">
    <property type="term" value="F:ATP binding"/>
    <property type="evidence" value="ECO:0007669"/>
    <property type="project" value="UniProtKB-KW"/>
</dbReference>
<keyword evidence="14" id="KW-1185">Reference proteome</keyword>
<keyword evidence="6 13" id="KW-0418">Kinase</keyword>
<dbReference type="Gene3D" id="1.20.5.1930">
    <property type="match status" value="1"/>
</dbReference>
<protein>
    <recommendedName>
        <fullName evidence="2">histidine kinase</fullName>
        <ecNumber evidence="2">2.7.13.3</ecNumber>
    </recommendedName>
</protein>
<keyword evidence="9" id="KW-0812">Transmembrane</keyword>
<feature type="domain" description="DUF7134" evidence="12">
    <location>
        <begin position="32"/>
        <end position="178"/>
    </location>
</feature>
<dbReference type="SUPFAM" id="SSF55874">
    <property type="entry name" value="ATPase domain of HSP90 chaperone/DNA topoisomerase II/histidine kinase"/>
    <property type="match status" value="1"/>
</dbReference>
<keyword evidence="8" id="KW-0902">Two-component regulatory system</keyword>
<feature type="transmembrane region" description="Helical" evidence="9">
    <location>
        <begin position="153"/>
        <end position="174"/>
    </location>
</feature>
<evidence type="ECO:0000313" key="13">
    <source>
        <dbReference type="EMBL" id="OXM50492.1"/>
    </source>
</evidence>
<dbReference type="Pfam" id="PF23539">
    <property type="entry name" value="DUF7134"/>
    <property type="match status" value="1"/>
</dbReference>
<feature type="transmembrane region" description="Helical" evidence="9">
    <location>
        <begin position="86"/>
        <end position="106"/>
    </location>
</feature>
<dbReference type="InterPro" id="IPR055558">
    <property type="entry name" value="DUF7134"/>
</dbReference>
<evidence type="ECO:0000259" key="12">
    <source>
        <dbReference type="Pfam" id="PF23539"/>
    </source>
</evidence>
<comment type="caution">
    <text evidence="13">The sequence shown here is derived from an EMBL/GenBank/DDBJ whole genome shotgun (WGS) entry which is preliminary data.</text>
</comment>
<reference evidence="13 14" key="1">
    <citation type="submission" date="2017-07" db="EMBL/GenBank/DDBJ databases">
        <title>Amycolatopsis alba DSM 44262 Genome sequencing and assembly.</title>
        <authorList>
            <person name="Kaur N."/>
            <person name="Mayilraj S."/>
        </authorList>
    </citation>
    <scope>NUCLEOTIDE SEQUENCE [LARGE SCALE GENOMIC DNA]</scope>
    <source>
        <strain evidence="13 14">DSM 44262</strain>
    </source>
</reference>
<evidence type="ECO:0000256" key="5">
    <source>
        <dbReference type="ARBA" id="ARBA00022741"/>
    </source>
</evidence>
<sequence length="398" mass="41856">MTATVGLARTGPPGNVGAVIDSVRRTPWPLRLLDAAVAIIVTAVYVHFSSVESTATQAGFTGPAWLGWVIAAAVGLPLAVRRRRPLAVLTLVVLGLIAATLTHMVLEPYLAAACALYLVGLAEPLKYSAAGLAAALVGPGIAIVVAEPVRGNTVATVSVVWLVMGTSWAIGAGLRQRRAWLRRDAEERAAQALIDQRLRIARELHDVVAHSMAFTVVKASVAAHLSEERPDEAGKALRVIESTTRTALGEMRRILEVLRSSTDLDSDLAPPPGLAGLPDLVDTAALAGVRTTMDIRVKDLPEGLELTIFRIIQEGVTNVVKHAAPATCHVHVGHHGDDVRVVITDDGPGRRALATAAKGHGLIGMRERVALYQGSFSAGPAAEGGFRVAVSLPVFGTR</sequence>
<feature type="domain" description="Histidine kinase/HSP90-like ATPase" evidence="10">
    <location>
        <begin position="305"/>
        <end position="394"/>
    </location>
</feature>
<dbReference type="GO" id="GO:0016020">
    <property type="term" value="C:membrane"/>
    <property type="evidence" value="ECO:0007669"/>
    <property type="project" value="InterPro"/>
</dbReference>
<keyword evidence="9" id="KW-0472">Membrane</keyword>
<dbReference type="PANTHER" id="PTHR24421:SF10">
    <property type="entry name" value="NITRATE_NITRITE SENSOR PROTEIN NARQ"/>
    <property type="match status" value="1"/>
</dbReference>
<comment type="catalytic activity">
    <reaction evidence="1">
        <text>ATP + protein L-histidine = ADP + protein N-phospho-L-histidine.</text>
        <dbReference type="EC" id="2.7.13.3"/>
    </reaction>
</comment>
<dbReference type="Proteomes" id="UP000215563">
    <property type="component" value="Unassembled WGS sequence"/>
</dbReference>
<dbReference type="OrthoDB" id="227596at2"/>
<dbReference type="RefSeq" id="WP_026467773.1">
    <property type="nucleotide sequence ID" value="NZ_KB913032.1"/>
</dbReference>
<dbReference type="Gene3D" id="3.30.565.10">
    <property type="entry name" value="Histidine kinase-like ATPase, C-terminal domain"/>
    <property type="match status" value="1"/>
</dbReference>
<accession>A0A229RV02</accession>
<evidence type="ECO:0000259" key="10">
    <source>
        <dbReference type="Pfam" id="PF02518"/>
    </source>
</evidence>
<dbReference type="Pfam" id="PF02518">
    <property type="entry name" value="HATPase_c"/>
    <property type="match status" value="1"/>
</dbReference>
<evidence type="ECO:0000256" key="8">
    <source>
        <dbReference type="ARBA" id="ARBA00023012"/>
    </source>
</evidence>
<evidence type="ECO:0000259" key="11">
    <source>
        <dbReference type="Pfam" id="PF07730"/>
    </source>
</evidence>
<evidence type="ECO:0000256" key="2">
    <source>
        <dbReference type="ARBA" id="ARBA00012438"/>
    </source>
</evidence>
<keyword evidence="3" id="KW-0597">Phosphoprotein</keyword>
<evidence type="ECO:0000256" key="9">
    <source>
        <dbReference type="SAM" id="Phobius"/>
    </source>
</evidence>
<organism evidence="13 14">
    <name type="scientific">Amycolatopsis alba DSM 44262</name>
    <dbReference type="NCBI Taxonomy" id="1125972"/>
    <lineage>
        <taxon>Bacteria</taxon>
        <taxon>Bacillati</taxon>
        <taxon>Actinomycetota</taxon>
        <taxon>Actinomycetes</taxon>
        <taxon>Pseudonocardiales</taxon>
        <taxon>Pseudonocardiaceae</taxon>
        <taxon>Amycolatopsis</taxon>
    </lineage>
</organism>
<dbReference type="InterPro" id="IPR036890">
    <property type="entry name" value="HATPase_C_sf"/>
</dbReference>
<evidence type="ECO:0000256" key="6">
    <source>
        <dbReference type="ARBA" id="ARBA00022777"/>
    </source>
</evidence>
<name>A0A229RV02_AMYAL</name>
<evidence type="ECO:0000256" key="1">
    <source>
        <dbReference type="ARBA" id="ARBA00000085"/>
    </source>
</evidence>
<feature type="transmembrane region" description="Helical" evidence="9">
    <location>
        <begin position="126"/>
        <end position="146"/>
    </location>
</feature>
<dbReference type="GO" id="GO:0000155">
    <property type="term" value="F:phosphorelay sensor kinase activity"/>
    <property type="evidence" value="ECO:0007669"/>
    <property type="project" value="InterPro"/>
</dbReference>
<dbReference type="InterPro" id="IPR050482">
    <property type="entry name" value="Sensor_HK_TwoCompSys"/>
</dbReference>
<dbReference type="EC" id="2.7.13.3" evidence="2"/>
<dbReference type="EMBL" id="NMQU01000041">
    <property type="protein sequence ID" value="OXM50492.1"/>
    <property type="molecule type" value="Genomic_DNA"/>
</dbReference>
<keyword evidence="7" id="KW-0067">ATP-binding</keyword>
<dbReference type="GO" id="GO:0046983">
    <property type="term" value="F:protein dimerization activity"/>
    <property type="evidence" value="ECO:0007669"/>
    <property type="project" value="InterPro"/>
</dbReference>
<dbReference type="AlphaFoldDB" id="A0A229RV02"/>
<keyword evidence="5" id="KW-0547">Nucleotide-binding</keyword>
<proteinExistence type="predicted"/>
<keyword evidence="4" id="KW-0808">Transferase</keyword>
<feature type="domain" description="Signal transduction histidine kinase subgroup 3 dimerisation and phosphoacceptor" evidence="11">
    <location>
        <begin position="197"/>
        <end position="261"/>
    </location>
</feature>
<feature type="transmembrane region" description="Helical" evidence="9">
    <location>
        <begin position="30"/>
        <end position="48"/>
    </location>
</feature>
<evidence type="ECO:0000256" key="4">
    <source>
        <dbReference type="ARBA" id="ARBA00022679"/>
    </source>
</evidence>
<gene>
    <name evidence="13" type="ORF">CFP75_16540</name>
</gene>
<keyword evidence="9" id="KW-1133">Transmembrane helix</keyword>
<dbReference type="CDD" id="cd16917">
    <property type="entry name" value="HATPase_UhpB-NarQ-NarX-like"/>
    <property type="match status" value="1"/>
</dbReference>